<evidence type="ECO:0000259" key="1">
    <source>
        <dbReference type="PROSITE" id="PS50878"/>
    </source>
</evidence>
<dbReference type="InterPro" id="IPR000477">
    <property type="entry name" value="RT_dom"/>
</dbReference>
<dbReference type="EMBL" id="CARXXK010000001">
    <property type="protein sequence ID" value="CAI6350609.1"/>
    <property type="molecule type" value="Genomic_DNA"/>
</dbReference>
<dbReference type="GO" id="GO:0071897">
    <property type="term" value="P:DNA biosynthetic process"/>
    <property type="evidence" value="ECO:0007669"/>
    <property type="project" value="UniProtKB-ARBA"/>
</dbReference>
<name>A0AAV0W499_9HEMI</name>
<feature type="domain" description="Reverse transcriptase" evidence="1">
    <location>
        <begin position="1"/>
        <end position="154"/>
    </location>
</feature>
<protein>
    <recommendedName>
        <fullName evidence="1">Reverse transcriptase domain-containing protein</fullName>
    </recommendedName>
</protein>
<keyword evidence="3" id="KW-1185">Reference proteome</keyword>
<proteinExistence type="predicted"/>
<reference evidence="2 3" key="1">
    <citation type="submission" date="2023-01" db="EMBL/GenBank/DDBJ databases">
        <authorList>
            <person name="Whitehead M."/>
        </authorList>
    </citation>
    <scope>NUCLEOTIDE SEQUENCE [LARGE SCALE GENOMIC DNA]</scope>
</reference>
<dbReference type="Proteomes" id="UP001160148">
    <property type="component" value="Unassembled WGS sequence"/>
</dbReference>
<comment type="caution">
    <text evidence="2">The sequence shown here is derived from an EMBL/GenBank/DDBJ whole genome shotgun (WGS) entry which is preliminary data.</text>
</comment>
<evidence type="ECO:0000313" key="2">
    <source>
        <dbReference type="EMBL" id="CAI6350609.1"/>
    </source>
</evidence>
<dbReference type="Pfam" id="PF00078">
    <property type="entry name" value="RVT_1"/>
    <property type="match status" value="1"/>
</dbReference>
<dbReference type="SUPFAM" id="SSF56672">
    <property type="entry name" value="DNA/RNA polymerases"/>
    <property type="match status" value="1"/>
</dbReference>
<gene>
    <name evidence="2" type="ORF">MEUPH1_LOCUS7050</name>
</gene>
<organism evidence="2 3">
    <name type="scientific">Macrosiphum euphorbiae</name>
    <name type="common">potato aphid</name>
    <dbReference type="NCBI Taxonomy" id="13131"/>
    <lineage>
        <taxon>Eukaryota</taxon>
        <taxon>Metazoa</taxon>
        <taxon>Ecdysozoa</taxon>
        <taxon>Arthropoda</taxon>
        <taxon>Hexapoda</taxon>
        <taxon>Insecta</taxon>
        <taxon>Pterygota</taxon>
        <taxon>Neoptera</taxon>
        <taxon>Paraneoptera</taxon>
        <taxon>Hemiptera</taxon>
        <taxon>Sternorrhyncha</taxon>
        <taxon>Aphidomorpha</taxon>
        <taxon>Aphidoidea</taxon>
        <taxon>Aphididae</taxon>
        <taxon>Macrosiphini</taxon>
        <taxon>Macrosiphum</taxon>
    </lineage>
</organism>
<sequence length="193" mass="22204">MVFLIHYYPGLVPDRTQQVKINVFLSDPFPVPTGVPQGSHISSLLFTIFIIYVGSCFRYCDHLFFTDDIKLSATVFSPVDCSRIQSDLDNLFVWCLDNGLKLNTSKCLKISYTRSRIKIDHDYYIHDEKLVEPSFSYHIEKSCAKALKVLGFLVKSAQEFNNELCLQTLYESLVRPLLEFCSVLWNLSQISII</sequence>
<dbReference type="PROSITE" id="PS50878">
    <property type="entry name" value="RT_POL"/>
    <property type="match status" value="1"/>
</dbReference>
<evidence type="ECO:0000313" key="3">
    <source>
        <dbReference type="Proteomes" id="UP001160148"/>
    </source>
</evidence>
<accession>A0AAV0W499</accession>
<dbReference type="PANTHER" id="PTHR33332">
    <property type="entry name" value="REVERSE TRANSCRIPTASE DOMAIN-CONTAINING PROTEIN"/>
    <property type="match status" value="1"/>
</dbReference>
<dbReference type="AlphaFoldDB" id="A0AAV0W499"/>
<dbReference type="InterPro" id="IPR043502">
    <property type="entry name" value="DNA/RNA_pol_sf"/>
</dbReference>